<dbReference type="InterPro" id="IPR017451">
    <property type="entry name" value="F-box-assoc_interact_dom"/>
</dbReference>
<organism evidence="2 3">
    <name type="scientific">Heracleum sosnowskyi</name>
    <dbReference type="NCBI Taxonomy" id="360622"/>
    <lineage>
        <taxon>Eukaryota</taxon>
        <taxon>Viridiplantae</taxon>
        <taxon>Streptophyta</taxon>
        <taxon>Embryophyta</taxon>
        <taxon>Tracheophyta</taxon>
        <taxon>Spermatophyta</taxon>
        <taxon>Magnoliopsida</taxon>
        <taxon>eudicotyledons</taxon>
        <taxon>Gunneridae</taxon>
        <taxon>Pentapetalae</taxon>
        <taxon>asterids</taxon>
        <taxon>campanulids</taxon>
        <taxon>Apiales</taxon>
        <taxon>Apiaceae</taxon>
        <taxon>Apioideae</taxon>
        <taxon>apioid superclade</taxon>
        <taxon>Tordylieae</taxon>
        <taxon>Tordyliinae</taxon>
        <taxon>Heracleum</taxon>
    </lineage>
</organism>
<proteinExistence type="predicted"/>
<dbReference type="PANTHER" id="PTHR31672">
    <property type="entry name" value="BNACNNG10540D PROTEIN"/>
    <property type="match status" value="1"/>
</dbReference>
<dbReference type="Gene3D" id="1.20.1280.50">
    <property type="match status" value="1"/>
</dbReference>
<evidence type="ECO:0000259" key="1">
    <source>
        <dbReference type="SMART" id="SM00256"/>
    </source>
</evidence>
<evidence type="ECO:0000313" key="3">
    <source>
        <dbReference type="Proteomes" id="UP001237642"/>
    </source>
</evidence>
<comment type="caution">
    <text evidence="2">The sequence shown here is derived from an EMBL/GenBank/DDBJ whole genome shotgun (WGS) entry which is preliminary data.</text>
</comment>
<dbReference type="CDD" id="cd22157">
    <property type="entry name" value="F-box_AtFBW1-like"/>
    <property type="match status" value="1"/>
</dbReference>
<dbReference type="Proteomes" id="UP001237642">
    <property type="component" value="Unassembled WGS sequence"/>
</dbReference>
<dbReference type="InterPro" id="IPR001810">
    <property type="entry name" value="F-box_dom"/>
</dbReference>
<dbReference type="InterPro" id="IPR050796">
    <property type="entry name" value="SCF_F-box_component"/>
</dbReference>
<reference evidence="2" key="1">
    <citation type="submission" date="2023-02" db="EMBL/GenBank/DDBJ databases">
        <title>Genome of toxic invasive species Heracleum sosnowskyi carries increased number of genes despite the absence of recent whole-genome duplications.</title>
        <authorList>
            <person name="Schelkunov M."/>
            <person name="Shtratnikova V."/>
            <person name="Makarenko M."/>
            <person name="Klepikova A."/>
            <person name="Omelchenko D."/>
            <person name="Novikova G."/>
            <person name="Obukhova E."/>
            <person name="Bogdanov V."/>
            <person name="Penin A."/>
            <person name="Logacheva M."/>
        </authorList>
    </citation>
    <scope>NUCLEOTIDE SEQUENCE</scope>
    <source>
        <strain evidence="2">Hsosn_3</strain>
        <tissue evidence="2">Leaf</tissue>
    </source>
</reference>
<gene>
    <name evidence="2" type="ORF">POM88_048029</name>
</gene>
<dbReference type="InterPro" id="IPR013187">
    <property type="entry name" value="F-box-assoc_dom_typ3"/>
</dbReference>
<dbReference type="AlphaFoldDB" id="A0AAD8GUJ9"/>
<sequence>MGVKRYSNLSLLPSEIIEWEILPRLPVKSVLKFKSVCKSWNLLISNNPDFIKSHLDLNPNNDSLILMGGQKKRRVHDNDSLLQCYTEIIGSINGLVCFYNWHDDYEGYEIAIWNPATKQCLTDIPNLPTRHQNRELERDDYFGFGFDSVANDFKVIYAIFIEEQPLVGEIYSCNHRCWRKITPSNFLFRGCVYMRPMPVTSSTGSPYWLIMQSNGKNSRLTVISFDVQNENFIMLPEVGSIDRKQGQASVLMTFRDSIAVIIYDWTMFLTKSVDLYVLNERCSGWSKTSIGPVIGKEPTLPSWGQHLFQCFKNDDILFVSSGHQLNCVNLKTHAIKSLGKDRKLCRIVHGCAYSESLVFIKGMEHFNEKEDEVGIFFLRSLEAPAN</sequence>
<dbReference type="SMART" id="SM00256">
    <property type="entry name" value="FBOX"/>
    <property type="match status" value="1"/>
</dbReference>
<accession>A0AAD8GUJ9</accession>
<dbReference type="EMBL" id="JAUIZM010000011">
    <property type="protein sequence ID" value="KAK1354773.1"/>
    <property type="molecule type" value="Genomic_DNA"/>
</dbReference>
<dbReference type="InterPro" id="IPR036047">
    <property type="entry name" value="F-box-like_dom_sf"/>
</dbReference>
<protein>
    <submittedName>
        <fullName evidence="2">F-box domain-containing protein</fullName>
    </submittedName>
</protein>
<reference evidence="2" key="2">
    <citation type="submission" date="2023-05" db="EMBL/GenBank/DDBJ databases">
        <authorList>
            <person name="Schelkunov M.I."/>
        </authorList>
    </citation>
    <scope>NUCLEOTIDE SEQUENCE</scope>
    <source>
        <strain evidence="2">Hsosn_3</strain>
        <tissue evidence="2">Leaf</tissue>
    </source>
</reference>
<dbReference type="Pfam" id="PF08268">
    <property type="entry name" value="FBA_3"/>
    <property type="match status" value="1"/>
</dbReference>
<keyword evidence="3" id="KW-1185">Reference proteome</keyword>
<dbReference type="NCBIfam" id="TIGR01640">
    <property type="entry name" value="F_box_assoc_1"/>
    <property type="match status" value="1"/>
</dbReference>
<feature type="domain" description="F-box" evidence="1">
    <location>
        <begin position="12"/>
        <end position="53"/>
    </location>
</feature>
<dbReference type="SUPFAM" id="SSF81383">
    <property type="entry name" value="F-box domain"/>
    <property type="match status" value="1"/>
</dbReference>
<evidence type="ECO:0000313" key="2">
    <source>
        <dbReference type="EMBL" id="KAK1354773.1"/>
    </source>
</evidence>
<dbReference type="PANTHER" id="PTHR31672:SF13">
    <property type="entry name" value="F-BOX PROTEIN CPR30-LIKE"/>
    <property type="match status" value="1"/>
</dbReference>
<name>A0AAD8GUJ9_9APIA</name>